<dbReference type="Proteomes" id="UP000553776">
    <property type="component" value="Unassembled WGS sequence"/>
</dbReference>
<dbReference type="Gene3D" id="3.10.180.10">
    <property type="entry name" value="2,3-Dihydroxybiphenyl 1,2-Dioxygenase, domain 1"/>
    <property type="match status" value="1"/>
</dbReference>
<reference evidence="2 3" key="1">
    <citation type="submission" date="2020-08" db="EMBL/GenBank/DDBJ databases">
        <title>Cohnella phylogeny.</title>
        <authorList>
            <person name="Dunlap C."/>
        </authorList>
    </citation>
    <scope>NUCLEOTIDE SEQUENCE [LARGE SCALE GENOMIC DNA]</scope>
    <source>
        <strain evidence="2 3">DSM 25239</strain>
    </source>
</reference>
<organism evidence="2 3">
    <name type="scientific">Cohnella xylanilytica</name>
    <dbReference type="NCBI Taxonomy" id="557555"/>
    <lineage>
        <taxon>Bacteria</taxon>
        <taxon>Bacillati</taxon>
        <taxon>Bacillota</taxon>
        <taxon>Bacilli</taxon>
        <taxon>Bacillales</taxon>
        <taxon>Paenibacillaceae</taxon>
        <taxon>Cohnella</taxon>
    </lineage>
</organism>
<sequence length="143" mass="16283">MQYSDERDFKLHHIGLACRDLRVELDLHLKLGFTIEGDKFHDPIQKINGIFITNSGTRIELIEPASTESPLENILSRGIKMYHQCFECKNLDKSIELLKSYGGIVASPPSPAVAFDKRRIAFLMMKTKMLVELIEANQLCEGF</sequence>
<dbReference type="Pfam" id="PF13669">
    <property type="entry name" value="Glyoxalase_4"/>
    <property type="match status" value="1"/>
</dbReference>
<dbReference type="RefSeq" id="WP_185136204.1">
    <property type="nucleotide sequence ID" value="NZ_JACJVR010000050.1"/>
</dbReference>
<dbReference type="SUPFAM" id="SSF54593">
    <property type="entry name" value="Glyoxalase/Bleomycin resistance protein/Dihydroxybiphenyl dioxygenase"/>
    <property type="match status" value="1"/>
</dbReference>
<dbReference type="EMBL" id="JACJVR010000050">
    <property type="protein sequence ID" value="MBB6692214.1"/>
    <property type="molecule type" value="Genomic_DNA"/>
</dbReference>
<evidence type="ECO:0000313" key="2">
    <source>
        <dbReference type="EMBL" id="MBB6692214.1"/>
    </source>
</evidence>
<keyword evidence="3" id="KW-1185">Reference proteome</keyword>
<gene>
    <name evidence="2" type="ORF">H7B90_12455</name>
</gene>
<evidence type="ECO:0000313" key="3">
    <source>
        <dbReference type="Proteomes" id="UP000553776"/>
    </source>
</evidence>
<dbReference type="InterPro" id="IPR037523">
    <property type="entry name" value="VOC_core"/>
</dbReference>
<dbReference type="InterPro" id="IPR029068">
    <property type="entry name" value="Glyas_Bleomycin-R_OHBP_Dase"/>
</dbReference>
<dbReference type="PROSITE" id="PS51819">
    <property type="entry name" value="VOC"/>
    <property type="match status" value="1"/>
</dbReference>
<comment type="caution">
    <text evidence="2">The sequence shown here is derived from an EMBL/GenBank/DDBJ whole genome shotgun (WGS) entry which is preliminary data.</text>
</comment>
<dbReference type="AlphaFoldDB" id="A0A841U2L8"/>
<feature type="domain" description="VOC" evidence="1">
    <location>
        <begin position="10"/>
        <end position="136"/>
    </location>
</feature>
<evidence type="ECO:0000259" key="1">
    <source>
        <dbReference type="PROSITE" id="PS51819"/>
    </source>
</evidence>
<protein>
    <submittedName>
        <fullName evidence="2">VOC family protein</fullName>
    </submittedName>
</protein>
<proteinExistence type="predicted"/>
<accession>A0A841U2L8</accession>
<name>A0A841U2L8_9BACL</name>